<dbReference type="Pfam" id="PF00254">
    <property type="entry name" value="FKBP_C"/>
    <property type="match status" value="1"/>
</dbReference>
<dbReference type="InterPro" id="IPR023566">
    <property type="entry name" value="PPIase_Fpr3/Fpr4-like"/>
</dbReference>
<accession>A0A443RRW4</accession>
<dbReference type="Pfam" id="PF17800">
    <property type="entry name" value="NPL"/>
    <property type="match status" value="1"/>
</dbReference>
<dbReference type="EMBL" id="NCKU01000005">
    <property type="protein sequence ID" value="RWS18024.1"/>
    <property type="molecule type" value="Genomic_DNA"/>
</dbReference>
<feature type="domain" description="PPIase FKBP-type" evidence="7">
    <location>
        <begin position="256"/>
        <end position="341"/>
    </location>
</feature>
<dbReference type="InterPro" id="IPR041232">
    <property type="entry name" value="NPL"/>
</dbReference>
<dbReference type="InterPro" id="IPR001179">
    <property type="entry name" value="PPIase_FKBP_dom"/>
</dbReference>
<dbReference type="AlphaFoldDB" id="A0A443RRW4"/>
<dbReference type="FunFam" id="3.10.50.40:FF:000006">
    <property type="entry name" value="Peptidyl-prolyl cis-trans isomerase"/>
    <property type="match status" value="1"/>
</dbReference>
<sequence length="341" mass="38018">MFWGVILETGKRYSQKVESAYHLTMAALEPDPKKKGKSVSVMVEHEKSDYILCNLDYEKSLHQSLDLVFANGEDITFFLNGEGTVHLTGYILPDEEFDDEFDEESDELSDEEVITAKINDFNAKRKLKANDKAGGDVKKAKVEATPANKAKVDEKKVNAKEEKTKEVEVKKPEPSPKKGKVEADDDDDEDEDSEMASDDEQDFKEIMNSWKAGKKDIGDDDDDDEEDEESDEEDDDEFDDEESDLSVGSGPEAKKGKFLHVHYVGKLANNKEFDRSGNKPFSFCLGAGEVIKGWEVGFLNMKVGGKRRITVPASMGYGNKKVGAIPANSTLTFDVELKAIN</sequence>
<keyword evidence="9" id="KW-1185">Reference proteome</keyword>
<keyword evidence="3 5" id="KW-0697">Rotamase</keyword>
<dbReference type="Gene3D" id="3.10.50.40">
    <property type="match status" value="1"/>
</dbReference>
<dbReference type="PIRSF" id="PIRSF001473">
    <property type="entry name" value="FK506-bp_FPR3"/>
    <property type="match status" value="1"/>
</dbReference>
<protein>
    <recommendedName>
        <fullName evidence="2 5">peptidylprolyl isomerase</fullName>
        <ecNumber evidence="2 5">5.2.1.8</ecNumber>
    </recommendedName>
</protein>
<name>A0A443RRW4_9ACAR</name>
<evidence type="ECO:0000259" key="7">
    <source>
        <dbReference type="PROSITE" id="PS50059"/>
    </source>
</evidence>
<feature type="compositionally biased region" description="Basic and acidic residues" evidence="6">
    <location>
        <begin position="150"/>
        <end position="182"/>
    </location>
</feature>
<comment type="catalytic activity">
    <reaction evidence="1 5">
        <text>[protein]-peptidylproline (omega=180) = [protein]-peptidylproline (omega=0)</text>
        <dbReference type="Rhea" id="RHEA:16237"/>
        <dbReference type="Rhea" id="RHEA-COMP:10747"/>
        <dbReference type="Rhea" id="RHEA-COMP:10748"/>
        <dbReference type="ChEBI" id="CHEBI:83833"/>
        <dbReference type="ChEBI" id="CHEBI:83834"/>
        <dbReference type="EC" id="5.2.1.8"/>
    </reaction>
</comment>
<evidence type="ECO:0000313" key="9">
    <source>
        <dbReference type="Proteomes" id="UP000285301"/>
    </source>
</evidence>
<dbReference type="GO" id="GO:0000785">
    <property type="term" value="C:chromatin"/>
    <property type="evidence" value="ECO:0007669"/>
    <property type="project" value="TreeGrafter"/>
</dbReference>
<evidence type="ECO:0000256" key="5">
    <source>
        <dbReference type="PROSITE-ProRule" id="PRU00277"/>
    </source>
</evidence>
<dbReference type="OrthoDB" id="1902587at2759"/>
<dbReference type="SUPFAM" id="SSF54534">
    <property type="entry name" value="FKBP-like"/>
    <property type="match status" value="1"/>
</dbReference>
<dbReference type="PANTHER" id="PTHR43811:SF19">
    <property type="entry name" value="39 KDA FK506-BINDING NUCLEAR PROTEIN"/>
    <property type="match status" value="1"/>
</dbReference>
<reference evidence="8 9" key="1">
    <citation type="journal article" date="2018" name="Gigascience">
        <title>Genomes of trombidid mites reveal novel predicted allergens and laterally-transferred genes associated with secondary metabolism.</title>
        <authorList>
            <person name="Dong X."/>
            <person name="Chaisiri K."/>
            <person name="Xia D."/>
            <person name="Armstrong S.D."/>
            <person name="Fang Y."/>
            <person name="Donnelly M.J."/>
            <person name="Kadowaki T."/>
            <person name="McGarry J.W."/>
            <person name="Darby A.C."/>
            <person name="Makepeace B.L."/>
        </authorList>
    </citation>
    <scope>NUCLEOTIDE SEQUENCE [LARGE SCALE GENOMIC DNA]</scope>
    <source>
        <strain evidence="8">UoL-WK</strain>
    </source>
</reference>
<feature type="region of interest" description="Disordered" evidence="6">
    <location>
        <begin position="132"/>
        <end position="252"/>
    </location>
</feature>
<feature type="compositionally biased region" description="Basic and acidic residues" evidence="6">
    <location>
        <begin position="132"/>
        <end position="142"/>
    </location>
</feature>
<dbReference type="Gene3D" id="2.60.120.340">
    <property type="entry name" value="Nucleoplasmin core domain"/>
    <property type="match status" value="1"/>
</dbReference>
<feature type="compositionally biased region" description="Acidic residues" evidence="6">
    <location>
        <begin position="183"/>
        <end position="202"/>
    </location>
</feature>
<dbReference type="EC" id="5.2.1.8" evidence="2 5"/>
<dbReference type="InterPro" id="IPR046357">
    <property type="entry name" value="PPIase_dom_sf"/>
</dbReference>
<evidence type="ECO:0000256" key="4">
    <source>
        <dbReference type="ARBA" id="ARBA00023235"/>
    </source>
</evidence>
<dbReference type="GO" id="GO:0003755">
    <property type="term" value="F:peptidyl-prolyl cis-trans isomerase activity"/>
    <property type="evidence" value="ECO:0007669"/>
    <property type="project" value="UniProtKB-KW"/>
</dbReference>
<evidence type="ECO:0000256" key="1">
    <source>
        <dbReference type="ARBA" id="ARBA00000971"/>
    </source>
</evidence>
<dbReference type="PANTHER" id="PTHR43811">
    <property type="entry name" value="FKBP-TYPE PEPTIDYL-PROLYL CIS-TRANS ISOMERASE FKPA"/>
    <property type="match status" value="1"/>
</dbReference>
<keyword evidence="4 5" id="KW-0413">Isomerase</keyword>
<dbReference type="STRING" id="1965070.A0A443RRW4"/>
<dbReference type="Proteomes" id="UP000285301">
    <property type="component" value="Unassembled WGS sequence"/>
</dbReference>
<organism evidence="8 9">
    <name type="scientific">Dinothrombium tinctorium</name>
    <dbReference type="NCBI Taxonomy" id="1965070"/>
    <lineage>
        <taxon>Eukaryota</taxon>
        <taxon>Metazoa</taxon>
        <taxon>Ecdysozoa</taxon>
        <taxon>Arthropoda</taxon>
        <taxon>Chelicerata</taxon>
        <taxon>Arachnida</taxon>
        <taxon>Acari</taxon>
        <taxon>Acariformes</taxon>
        <taxon>Trombidiformes</taxon>
        <taxon>Prostigmata</taxon>
        <taxon>Anystina</taxon>
        <taxon>Parasitengona</taxon>
        <taxon>Trombidioidea</taxon>
        <taxon>Trombidiidae</taxon>
        <taxon>Dinothrombium</taxon>
    </lineage>
</organism>
<evidence type="ECO:0000313" key="8">
    <source>
        <dbReference type="EMBL" id="RWS18024.1"/>
    </source>
</evidence>
<evidence type="ECO:0000256" key="6">
    <source>
        <dbReference type="SAM" id="MobiDB-lite"/>
    </source>
</evidence>
<comment type="caution">
    <text evidence="8">The sequence shown here is derived from an EMBL/GenBank/DDBJ whole genome shotgun (WGS) entry which is preliminary data.</text>
</comment>
<feature type="compositionally biased region" description="Acidic residues" evidence="6">
    <location>
        <begin position="218"/>
        <end position="244"/>
    </location>
</feature>
<gene>
    <name evidence="8" type="ORF">B4U79_12832</name>
</gene>
<dbReference type="PROSITE" id="PS50059">
    <property type="entry name" value="FKBP_PPIASE"/>
    <property type="match status" value="1"/>
</dbReference>
<evidence type="ECO:0000256" key="3">
    <source>
        <dbReference type="ARBA" id="ARBA00023110"/>
    </source>
</evidence>
<dbReference type="GO" id="GO:0005730">
    <property type="term" value="C:nucleolus"/>
    <property type="evidence" value="ECO:0007669"/>
    <property type="project" value="TreeGrafter"/>
</dbReference>
<proteinExistence type="predicted"/>
<evidence type="ECO:0000256" key="2">
    <source>
        <dbReference type="ARBA" id="ARBA00013194"/>
    </source>
</evidence>